<comment type="caution">
    <text evidence="1">The sequence shown here is derived from an EMBL/GenBank/DDBJ whole genome shotgun (WGS) entry which is preliminary data.</text>
</comment>
<reference evidence="1" key="1">
    <citation type="submission" date="2021-06" db="EMBL/GenBank/DDBJ databases">
        <title>Parelaphostrongylus tenuis whole genome reference sequence.</title>
        <authorList>
            <person name="Garwood T.J."/>
            <person name="Larsen P.A."/>
            <person name="Fountain-Jones N.M."/>
            <person name="Garbe J.R."/>
            <person name="Macchietto M.G."/>
            <person name="Kania S.A."/>
            <person name="Gerhold R.W."/>
            <person name="Richards J.E."/>
            <person name="Wolf T.M."/>
        </authorList>
    </citation>
    <scope>NUCLEOTIDE SEQUENCE</scope>
    <source>
        <strain evidence="1">MNPRO001-30</strain>
        <tissue evidence="1">Meninges</tissue>
    </source>
</reference>
<name>A0AAD5MLN7_PARTN</name>
<gene>
    <name evidence="1" type="ORF">KIN20_016488</name>
</gene>
<dbReference type="EMBL" id="JAHQIW010003309">
    <property type="protein sequence ID" value="KAJ1358158.1"/>
    <property type="molecule type" value="Genomic_DNA"/>
</dbReference>
<organism evidence="1 2">
    <name type="scientific">Parelaphostrongylus tenuis</name>
    <name type="common">Meningeal worm</name>
    <dbReference type="NCBI Taxonomy" id="148309"/>
    <lineage>
        <taxon>Eukaryota</taxon>
        <taxon>Metazoa</taxon>
        <taxon>Ecdysozoa</taxon>
        <taxon>Nematoda</taxon>
        <taxon>Chromadorea</taxon>
        <taxon>Rhabditida</taxon>
        <taxon>Rhabditina</taxon>
        <taxon>Rhabditomorpha</taxon>
        <taxon>Strongyloidea</taxon>
        <taxon>Metastrongylidae</taxon>
        <taxon>Parelaphostrongylus</taxon>
    </lineage>
</organism>
<sequence>MWQGVVDRAIRTLVSGPFRNDFFSATATRWSHDKRADALGRSSKRWADVFVVHVNKLFSADGNEFGVMGWASRTSPYSKQAITIDSNCARHRRMKSMLGLVLPVKTKRIIQVVGCHTFCKSHMGSKFK</sequence>
<evidence type="ECO:0000313" key="2">
    <source>
        <dbReference type="Proteomes" id="UP001196413"/>
    </source>
</evidence>
<protein>
    <submittedName>
        <fullName evidence="1">Uncharacterized protein</fullName>
    </submittedName>
</protein>
<keyword evidence="2" id="KW-1185">Reference proteome</keyword>
<accession>A0AAD5MLN7</accession>
<proteinExistence type="predicted"/>
<evidence type="ECO:0000313" key="1">
    <source>
        <dbReference type="EMBL" id="KAJ1358158.1"/>
    </source>
</evidence>
<dbReference type="Proteomes" id="UP001196413">
    <property type="component" value="Unassembled WGS sequence"/>
</dbReference>
<dbReference type="AlphaFoldDB" id="A0AAD5MLN7"/>